<comment type="caution">
    <text evidence="1">The sequence shown here is derived from an EMBL/GenBank/DDBJ whole genome shotgun (WGS) entry which is preliminary data.</text>
</comment>
<name>A0A351U386_9BACT</name>
<accession>A0A351U386</accession>
<dbReference type="Proteomes" id="UP000777265">
    <property type="component" value="Unassembled WGS sequence"/>
</dbReference>
<reference evidence="1" key="2">
    <citation type="submission" date="2020-01" db="EMBL/GenBank/DDBJ databases">
        <authorList>
            <person name="Campanaro S."/>
        </authorList>
    </citation>
    <scope>NUCLEOTIDE SEQUENCE</scope>
    <source>
        <strain evidence="1">AS06rmzACSIP_7</strain>
    </source>
</reference>
<proteinExistence type="predicted"/>
<evidence type="ECO:0000313" key="2">
    <source>
        <dbReference type="Proteomes" id="UP000777265"/>
    </source>
</evidence>
<protein>
    <submittedName>
        <fullName evidence="1">Uncharacterized protein</fullName>
    </submittedName>
</protein>
<gene>
    <name evidence="1" type="ORF">GXY80_12310</name>
</gene>
<evidence type="ECO:0000313" key="1">
    <source>
        <dbReference type="EMBL" id="NLW36241.1"/>
    </source>
</evidence>
<reference evidence="1" key="1">
    <citation type="journal article" date="2020" name="Biotechnol. Biofuels">
        <title>New insights from the biogas microbiome by comprehensive genome-resolved metagenomics of nearly 1600 species originating from multiple anaerobic digesters.</title>
        <authorList>
            <person name="Campanaro S."/>
            <person name="Treu L."/>
            <person name="Rodriguez-R L.M."/>
            <person name="Kovalovszki A."/>
            <person name="Ziels R.M."/>
            <person name="Maus I."/>
            <person name="Zhu X."/>
            <person name="Kougias P.G."/>
            <person name="Basile A."/>
            <person name="Luo G."/>
            <person name="Schluter A."/>
            <person name="Konstantinidis K.T."/>
            <person name="Angelidaki I."/>
        </authorList>
    </citation>
    <scope>NUCLEOTIDE SEQUENCE</scope>
    <source>
        <strain evidence="1">AS06rmzACSIP_7</strain>
    </source>
</reference>
<organism evidence="1 2">
    <name type="scientific">Syntrophorhabdus aromaticivorans</name>
    <dbReference type="NCBI Taxonomy" id="328301"/>
    <lineage>
        <taxon>Bacteria</taxon>
        <taxon>Pseudomonadati</taxon>
        <taxon>Thermodesulfobacteriota</taxon>
        <taxon>Syntrophorhabdia</taxon>
        <taxon>Syntrophorhabdales</taxon>
        <taxon>Syntrophorhabdaceae</taxon>
        <taxon>Syntrophorhabdus</taxon>
    </lineage>
</organism>
<sequence>MDHIIGIAWFKDKAAYRRALDTFADPESMPATFEDWKALVARECELIKYAGNIALRADIDPEAFVDWCASHGFRPDSQGRTAFVNRVVLEYEKTGKGTLIE</sequence>
<dbReference type="AlphaFoldDB" id="A0A351U386"/>
<dbReference type="EMBL" id="JAAYEE010000224">
    <property type="protein sequence ID" value="NLW36241.1"/>
    <property type="molecule type" value="Genomic_DNA"/>
</dbReference>